<organism evidence="1 2">
    <name type="scientific">Haloferula chungangensis</name>
    <dbReference type="NCBI Taxonomy" id="1048331"/>
    <lineage>
        <taxon>Bacteria</taxon>
        <taxon>Pseudomonadati</taxon>
        <taxon>Verrucomicrobiota</taxon>
        <taxon>Verrucomicrobiia</taxon>
        <taxon>Verrucomicrobiales</taxon>
        <taxon>Verrucomicrobiaceae</taxon>
        <taxon>Haloferula</taxon>
    </lineage>
</organism>
<name>A0ABW2LA56_9BACT</name>
<protein>
    <submittedName>
        <fullName evidence="1">Uncharacterized protein</fullName>
    </submittedName>
</protein>
<dbReference type="Proteomes" id="UP001596472">
    <property type="component" value="Unassembled WGS sequence"/>
</dbReference>
<evidence type="ECO:0000313" key="1">
    <source>
        <dbReference type="EMBL" id="MFC7338664.1"/>
    </source>
</evidence>
<evidence type="ECO:0000313" key="2">
    <source>
        <dbReference type="Proteomes" id="UP001596472"/>
    </source>
</evidence>
<dbReference type="EMBL" id="JBHTBS010000008">
    <property type="protein sequence ID" value="MFC7338664.1"/>
    <property type="molecule type" value="Genomic_DNA"/>
</dbReference>
<comment type="caution">
    <text evidence="1">The sequence shown here is derived from an EMBL/GenBank/DDBJ whole genome shotgun (WGS) entry which is preliminary data.</text>
</comment>
<dbReference type="RefSeq" id="WP_379714257.1">
    <property type="nucleotide sequence ID" value="NZ_JBHTBS010000008.1"/>
</dbReference>
<gene>
    <name evidence="1" type="ORF">ACFQY0_15825</name>
</gene>
<sequence>MKNRLEDWLIDQELKTLDRDFVEERGRSEGMTRVRLECPRHWSGD</sequence>
<reference evidence="2" key="1">
    <citation type="journal article" date="2019" name="Int. J. Syst. Evol. Microbiol.">
        <title>The Global Catalogue of Microorganisms (GCM) 10K type strain sequencing project: providing services to taxonomists for standard genome sequencing and annotation.</title>
        <authorList>
            <consortium name="The Broad Institute Genomics Platform"/>
            <consortium name="The Broad Institute Genome Sequencing Center for Infectious Disease"/>
            <person name="Wu L."/>
            <person name="Ma J."/>
        </authorList>
    </citation>
    <scope>NUCLEOTIDE SEQUENCE [LARGE SCALE GENOMIC DNA]</scope>
    <source>
        <strain evidence="2">CGMCC 4.1467</strain>
    </source>
</reference>
<keyword evidence="2" id="KW-1185">Reference proteome</keyword>
<proteinExistence type="predicted"/>
<accession>A0ABW2LA56</accession>